<protein>
    <recommendedName>
        <fullName evidence="2">NusG-like N-terminal domain-containing protein</fullName>
    </recommendedName>
</protein>
<feature type="domain" description="NusG-like N-terminal" evidence="2">
    <location>
        <begin position="3"/>
        <end position="75"/>
    </location>
</feature>
<accession>A0AA42CNW6</accession>
<gene>
    <name evidence="3" type="ORF">M8523_17425</name>
</gene>
<dbReference type="SUPFAM" id="SSF82679">
    <property type="entry name" value="N-utilization substance G protein NusG, N-terminal domain"/>
    <property type="match status" value="1"/>
</dbReference>
<organism evidence="3 4">
    <name type="scientific">Lichenifustis flavocetrariae</name>
    <dbReference type="NCBI Taxonomy" id="2949735"/>
    <lineage>
        <taxon>Bacteria</taxon>
        <taxon>Pseudomonadati</taxon>
        <taxon>Pseudomonadota</taxon>
        <taxon>Alphaproteobacteria</taxon>
        <taxon>Hyphomicrobiales</taxon>
        <taxon>Lichenihabitantaceae</taxon>
        <taxon>Lichenifustis</taxon>
    </lineage>
</organism>
<dbReference type="AlphaFoldDB" id="A0AA42CNW6"/>
<evidence type="ECO:0000256" key="1">
    <source>
        <dbReference type="ARBA" id="ARBA00023163"/>
    </source>
</evidence>
<dbReference type="GO" id="GO:0006354">
    <property type="term" value="P:DNA-templated transcription elongation"/>
    <property type="evidence" value="ECO:0007669"/>
    <property type="project" value="InterPro"/>
</dbReference>
<name>A0AA42CNW6_9HYPH</name>
<dbReference type="EMBL" id="JAMOIM010000011">
    <property type="protein sequence ID" value="MCW6509800.1"/>
    <property type="molecule type" value="Genomic_DNA"/>
</dbReference>
<evidence type="ECO:0000313" key="4">
    <source>
        <dbReference type="Proteomes" id="UP001165667"/>
    </source>
</evidence>
<dbReference type="InterPro" id="IPR036735">
    <property type="entry name" value="NGN_dom_sf"/>
</dbReference>
<sequence>MARRKVDCFVPTYSKVVRQRGRKRFVERRLFPGYVLVGFEPGQTRWDIVRDAGGVFAIVAAAGRPLRIPSDHIGTLMVGAMLGRFDVEQHRLGAKVTMRLPSVAGNPIKRFGRIVSLVEKGDHPGVSVLWGGHGPESFSTVPLDALELAA</sequence>
<evidence type="ECO:0000259" key="2">
    <source>
        <dbReference type="Pfam" id="PF02357"/>
    </source>
</evidence>
<dbReference type="Pfam" id="PF02357">
    <property type="entry name" value="NusG"/>
    <property type="match status" value="1"/>
</dbReference>
<dbReference type="InterPro" id="IPR006645">
    <property type="entry name" value="NGN-like_dom"/>
</dbReference>
<keyword evidence="1" id="KW-0804">Transcription</keyword>
<evidence type="ECO:0000313" key="3">
    <source>
        <dbReference type="EMBL" id="MCW6509800.1"/>
    </source>
</evidence>
<dbReference type="Gene3D" id="3.30.70.940">
    <property type="entry name" value="NusG, N-terminal domain"/>
    <property type="match status" value="1"/>
</dbReference>
<dbReference type="Proteomes" id="UP001165667">
    <property type="component" value="Unassembled WGS sequence"/>
</dbReference>
<keyword evidence="4" id="KW-1185">Reference proteome</keyword>
<reference evidence="3" key="1">
    <citation type="submission" date="2022-05" db="EMBL/GenBank/DDBJ databases">
        <authorList>
            <person name="Pankratov T."/>
        </authorList>
    </citation>
    <scope>NUCLEOTIDE SEQUENCE</scope>
    <source>
        <strain evidence="3">BP6-180914</strain>
    </source>
</reference>
<proteinExistence type="predicted"/>
<comment type="caution">
    <text evidence="3">The sequence shown here is derived from an EMBL/GenBank/DDBJ whole genome shotgun (WGS) entry which is preliminary data.</text>
</comment>